<evidence type="ECO:0008006" key="4">
    <source>
        <dbReference type="Google" id="ProtNLM"/>
    </source>
</evidence>
<feature type="transmembrane region" description="Helical" evidence="1">
    <location>
        <begin position="425"/>
        <end position="444"/>
    </location>
</feature>
<feature type="transmembrane region" description="Helical" evidence="1">
    <location>
        <begin position="450"/>
        <end position="473"/>
    </location>
</feature>
<feature type="transmembrane region" description="Helical" evidence="1">
    <location>
        <begin position="148"/>
        <end position="167"/>
    </location>
</feature>
<keyword evidence="1" id="KW-1133">Transmembrane helix</keyword>
<feature type="transmembrane region" description="Helical" evidence="1">
    <location>
        <begin position="187"/>
        <end position="208"/>
    </location>
</feature>
<dbReference type="Proteomes" id="UP000198985">
    <property type="component" value="Unassembled WGS sequence"/>
</dbReference>
<organism evidence="2 3">
    <name type="scientific">Pseudomonas migulae</name>
    <dbReference type="NCBI Taxonomy" id="78543"/>
    <lineage>
        <taxon>Bacteria</taxon>
        <taxon>Pseudomonadati</taxon>
        <taxon>Pseudomonadota</taxon>
        <taxon>Gammaproteobacteria</taxon>
        <taxon>Pseudomonadales</taxon>
        <taxon>Pseudomonadaceae</taxon>
        <taxon>Pseudomonas</taxon>
    </lineage>
</organism>
<feature type="transmembrane region" description="Helical" evidence="1">
    <location>
        <begin position="9"/>
        <end position="27"/>
    </location>
</feature>
<dbReference type="RefSeq" id="WP_084319419.1">
    <property type="nucleotide sequence ID" value="NZ_FNTY01000002.1"/>
</dbReference>
<feature type="transmembrane region" description="Helical" evidence="1">
    <location>
        <begin position="58"/>
        <end position="80"/>
    </location>
</feature>
<keyword evidence="1" id="KW-0472">Membrane</keyword>
<feature type="transmembrane region" description="Helical" evidence="1">
    <location>
        <begin position="33"/>
        <end position="51"/>
    </location>
</feature>
<accession>A0A1H5N0R0</accession>
<sequence>MQWIDVPITIRVVVFVVVFVLFSMALIQYPGHAIYYVVFSVVANTMLYFCFRPQAIFFDTFIGLLFWLGFWLKLTFRLVFMDGEFVLAGHFDGSPEAFDRAVQVATCGLSGLMLASYLRGKFLFNYPQVATEEAQPGLFDFYVDYRKYVLVLFLLFLVAIGYLNVHLGIYQRGGITRTILPFGLNRVVTWLLLFGMASFVAIILNFELRINKKNYGWAIVYSFLEGVVSSSSQLSRGMLISTGSLLYGVFYNFKVNAFRVSKRFFIVVVLAFMLLFASSAVLVTYIRSVSYLNAVELSVAQKSTKTQTTIDMTTNMAASLLVDRWVGMEGVMAVSSYPDLGWRVWRLAWQEVYNENALSFYDKNLIDSAYKDTDTSKFHFVSLSGIIAFFFYPGSYLFLFVSMVLLGLAAALIEIFVYKFGGKNVILCSLFAQVVAYRFMSFGYVPAQSYLLFGTIIINVLLIYFADKILAFWRSRFTS</sequence>
<reference evidence="2 3" key="1">
    <citation type="submission" date="2016-10" db="EMBL/GenBank/DDBJ databases">
        <authorList>
            <person name="de Groot N.N."/>
        </authorList>
    </citation>
    <scope>NUCLEOTIDE SEQUENCE [LARGE SCALE GENOMIC DNA]</scope>
    <source>
        <strain evidence="2 3">BS3662</strain>
    </source>
</reference>
<dbReference type="AlphaFoldDB" id="A0A1H5N0R0"/>
<feature type="transmembrane region" description="Helical" evidence="1">
    <location>
        <begin position="237"/>
        <end position="253"/>
    </location>
</feature>
<feature type="transmembrane region" description="Helical" evidence="1">
    <location>
        <begin position="265"/>
        <end position="286"/>
    </location>
</feature>
<keyword evidence="1" id="KW-0812">Transmembrane</keyword>
<proteinExistence type="predicted"/>
<protein>
    <recommendedName>
        <fullName evidence="4">O-antigen polysaccharide polymerase Wzy</fullName>
    </recommendedName>
</protein>
<gene>
    <name evidence="2" type="ORF">SAMN04490194_5299</name>
</gene>
<feature type="transmembrane region" description="Helical" evidence="1">
    <location>
        <begin position="386"/>
        <end position="413"/>
    </location>
</feature>
<dbReference type="EMBL" id="FNTY01000002">
    <property type="protein sequence ID" value="SEE94537.1"/>
    <property type="molecule type" value="Genomic_DNA"/>
</dbReference>
<evidence type="ECO:0000313" key="3">
    <source>
        <dbReference type="Proteomes" id="UP000198985"/>
    </source>
</evidence>
<evidence type="ECO:0000256" key="1">
    <source>
        <dbReference type="SAM" id="Phobius"/>
    </source>
</evidence>
<name>A0A1H5N0R0_9PSED</name>
<evidence type="ECO:0000313" key="2">
    <source>
        <dbReference type="EMBL" id="SEE94537.1"/>
    </source>
</evidence>